<dbReference type="Gene3D" id="3.30.565.10">
    <property type="entry name" value="Histidine kinase-like ATPase, C-terminal domain"/>
    <property type="match status" value="1"/>
</dbReference>
<dbReference type="SMART" id="SM00387">
    <property type="entry name" value="HATPase_c"/>
    <property type="match status" value="1"/>
</dbReference>
<dbReference type="PANTHER" id="PTHR43304:SF1">
    <property type="entry name" value="PAC DOMAIN-CONTAINING PROTEIN"/>
    <property type="match status" value="1"/>
</dbReference>
<dbReference type="SUPFAM" id="SSF55874">
    <property type="entry name" value="ATPase domain of HSP90 chaperone/DNA topoisomerase II/histidine kinase"/>
    <property type="match status" value="1"/>
</dbReference>
<dbReference type="InterPro" id="IPR000014">
    <property type="entry name" value="PAS"/>
</dbReference>
<evidence type="ECO:0000256" key="4">
    <source>
        <dbReference type="ARBA" id="ARBA00012438"/>
    </source>
</evidence>
<dbReference type="NCBIfam" id="TIGR00229">
    <property type="entry name" value="sensory_box"/>
    <property type="match status" value="5"/>
</dbReference>
<sequence>MNHNDLLLSQSVDLTNCDKEPIHLPGLIQPHGILFVLQEPQLKILQVSNNTFNLLGIHPHEILGKNFKDFLNSYLVHSIEKQLTEKFESINPINLSINTQKGELFFDGILHRSDGMLILELEPVTSKEFSNFFSFYHLLQAPITKIQKTLTLNELCQAIVKEVRKLTGFDRVMVYQFDAQDAGTVIAEDKLEGLSPYLGLHYPASDIPRQARHLYALNLLRLIPDVNYQPVELFPVDNPATNQPLDLSFSVLRSVSPIHIDYLKNMGVRASMSISLIRNQKLWGLIACHHHSAKYISYEVRTACELLGKVMALELTSKADNEKLDYRIKLNSIQSKFVEAISQEESFVDGLLKERTNLLDLVGAQGVAICTSENLTLIGQTPKLTDIQELINWLTKTINQNIFYTDSLPKLYPTAEKFKEVGSGLLALSISKIQKYYVLWFRPEVIQTVNWAGNPNKPVEVEQDGTLRITPRKSFELWQETVRLKSLPWKSCEIEIALELRSAIVGIALRKADELSKVNQQLTLALSAAQMGIWDWDLLTNQITWSSGHEQLFGLEPGTFEGTYEAFEACVYPEDREAIALAVEQARLEGQDYHHQFRVVWADGSIHWIEGKGKFFYDADGNAVRMLGTVREISDRIARVAQLRLLESVVITTNDAVVITEAEPIDEPGPRIVYVNPAFTRMTGYTLEDVLGKTPRILQGEKTDRTVLNRIRTALQTWQLSQVELINYRKDGSQFWVELSIVPVADEKGWYTHWVAVQRDITERKLTEIALQESQRFIQQIADTAPNLIYIMDIVQQRNVYLNRFGSRFFGCPSEEIQHLGSAFFADVLHPDDFRQLNELPERCATAKDGEVLENEFRMKNADGEWRWFHTWDVVFSRTAEGLPQQILGTAIDITQAKQLEQARQQAEQQIRFQAGLLDAVEQSVIATDLAGNIIYWNRYAEVLYGWRVTEVLGRSIVDVTPASTTQEQAVEIMVRLQAGESWSGEFWVQRRDGTTFPVLVIDSPIHDEQGELIGIIGVSVDITQRKQTEAFLQHLNEELEIRVRERTQELERSQAALQQQMERERLMMAIAQQIRQSLDLQEILDTTVTEVQKLLWADRVLVYRVWSNGAGRVIAEAVAPGCIKVLDIPLPTETFPEEYRQRYAEGRIYTLTDLDHEEVSPCLANCLKQIQVRAKVVVPIIQQDTLWGLLIAHQCSQPREWQPWEIELLVSLANQMAIATQQSELYQQLQDELRERQQMAAALRQSEAEFRSLSENSPVGIFRMDAQGRCTYTNPRCQVICGYTFEEALGEGWLKFVHPEDREWLIEQWSQTLSEQQEFSAEVRYIHQDGTIRFAQMRTSPLFSASSQLMGHVGTVEDVTERRAIEQMKNEFISIVSHELRTPLSSIRGSLGLLAAGVFKHKPESAQQMLDIAAHDTERLVRLVNDILDLERLESHKVNLVKQWCDAATLLQQSVETVQSLAVEGNIMLCVEPTSVQVWADRDRILQTLVNLVSNAIKFSPPQSTVTLSVQDQADQVLFQVKDQGRGIPADKLNTIFGRFQQVDASDSRQKGGTGLGLAICKSIVQQHGGKIWVESVVGEGSNFYFTLPKPLD</sequence>
<proteinExistence type="inferred from homology"/>
<dbReference type="InterPro" id="IPR013655">
    <property type="entry name" value="PAS_fold_3"/>
</dbReference>
<dbReference type="CDD" id="cd00082">
    <property type="entry name" value="HisKA"/>
    <property type="match status" value="1"/>
</dbReference>
<evidence type="ECO:0000256" key="11">
    <source>
        <dbReference type="ARBA" id="ARBA00023012"/>
    </source>
</evidence>
<dbReference type="CDD" id="cd16922">
    <property type="entry name" value="HATPase_EvgS-ArcB-TorS-like"/>
    <property type="match status" value="1"/>
</dbReference>
<dbReference type="InterPro" id="IPR000700">
    <property type="entry name" value="PAS-assoc_C"/>
</dbReference>
<evidence type="ECO:0000256" key="5">
    <source>
        <dbReference type="ARBA" id="ARBA00022543"/>
    </source>
</evidence>
<evidence type="ECO:0000313" key="20">
    <source>
        <dbReference type="Proteomes" id="UP000010471"/>
    </source>
</evidence>
<dbReference type="InterPro" id="IPR043150">
    <property type="entry name" value="Phytochrome_PHY_sf"/>
</dbReference>
<keyword evidence="20" id="KW-1185">Reference proteome</keyword>
<dbReference type="RefSeq" id="WP_015182997.1">
    <property type="nucleotide sequence ID" value="NC_019738.1"/>
</dbReference>
<dbReference type="InterPro" id="IPR001610">
    <property type="entry name" value="PAC"/>
</dbReference>
<feature type="domain" description="PAC" evidence="18">
    <location>
        <begin position="853"/>
        <end position="906"/>
    </location>
</feature>
<dbReference type="eggNOG" id="COG3829">
    <property type="taxonomic scope" value="Bacteria"/>
</dbReference>
<evidence type="ECO:0000259" key="17">
    <source>
        <dbReference type="PROSITE" id="PS50112"/>
    </source>
</evidence>
<keyword evidence="14" id="KW-0175">Coiled coil</keyword>
<dbReference type="Gene3D" id="3.30.450.40">
    <property type="match status" value="2"/>
</dbReference>
<feature type="domain" description="PAC" evidence="18">
    <location>
        <begin position="593"/>
        <end position="645"/>
    </location>
</feature>
<dbReference type="PRINTS" id="PR01033">
    <property type="entry name" value="PHYTOCHROME"/>
</dbReference>
<evidence type="ECO:0000256" key="14">
    <source>
        <dbReference type="SAM" id="Coils"/>
    </source>
</evidence>
<dbReference type="Pfam" id="PF08446">
    <property type="entry name" value="PAS_2"/>
    <property type="match status" value="1"/>
</dbReference>
<dbReference type="eggNOG" id="COG2202">
    <property type="taxonomic scope" value="Bacteria"/>
</dbReference>
<dbReference type="Pfam" id="PF00512">
    <property type="entry name" value="HisKA"/>
    <property type="match status" value="1"/>
</dbReference>
<dbReference type="SMART" id="SM00086">
    <property type="entry name" value="PAC"/>
    <property type="match status" value="5"/>
</dbReference>
<dbReference type="eggNOG" id="COG4251">
    <property type="taxonomic scope" value="Bacteria"/>
</dbReference>
<dbReference type="Proteomes" id="UP000010471">
    <property type="component" value="Chromosome"/>
</dbReference>
<keyword evidence="8" id="KW-0808">Transferase</keyword>
<evidence type="ECO:0000256" key="13">
    <source>
        <dbReference type="ARBA" id="ARBA00023170"/>
    </source>
</evidence>
<dbReference type="InterPro" id="IPR013654">
    <property type="entry name" value="PAS_2"/>
</dbReference>
<dbReference type="GO" id="GO:0000155">
    <property type="term" value="F:phosphorelay sensor kinase activity"/>
    <property type="evidence" value="ECO:0007669"/>
    <property type="project" value="InterPro"/>
</dbReference>
<dbReference type="PATRIC" id="fig|1173027.3.peg.3414"/>
<comment type="similarity">
    <text evidence="2">In the N-terminal section; belongs to the phytochrome family.</text>
</comment>
<dbReference type="FunFam" id="1.10.287.130:FF:000001">
    <property type="entry name" value="Two-component sensor histidine kinase"/>
    <property type="match status" value="1"/>
</dbReference>
<dbReference type="InterPro" id="IPR001294">
    <property type="entry name" value="Phytochrome"/>
</dbReference>
<keyword evidence="7" id="KW-0716">Sensory transduction</keyword>
<keyword evidence="9" id="KW-0418">Kinase</keyword>
<dbReference type="Pfam" id="PF08447">
    <property type="entry name" value="PAS_3"/>
    <property type="match status" value="3"/>
</dbReference>
<evidence type="ECO:0000256" key="10">
    <source>
        <dbReference type="ARBA" id="ARBA00022991"/>
    </source>
</evidence>
<accession>K9WGD5</accession>
<dbReference type="GO" id="GO:0009881">
    <property type="term" value="F:photoreceptor activity"/>
    <property type="evidence" value="ECO:0007669"/>
    <property type="project" value="UniProtKB-KW"/>
</dbReference>
<dbReference type="Gene3D" id="3.30.450.270">
    <property type="match status" value="1"/>
</dbReference>
<feature type="domain" description="PAS" evidence="17">
    <location>
        <begin position="917"/>
        <end position="958"/>
    </location>
</feature>
<dbReference type="InterPro" id="IPR013515">
    <property type="entry name" value="Phytochrome_cen-reg"/>
</dbReference>
<dbReference type="InterPro" id="IPR005467">
    <property type="entry name" value="His_kinase_dom"/>
</dbReference>
<protein>
    <recommendedName>
        <fullName evidence="4">histidine kinase</fullName>
        <ecNumber evidence="4">2.7.13.3</ecNumber>
    </recommendedName>
</protein>
<dbReference type="InterPro" id="IPR029016">
    <property type="entry name" value="GAF-like_dom_sf"/>
</dbReference>
<dbReference type="Gene3D" id="1.10.287.130">
    <property type="match status" value="1"/>
</dbReference>
<dbReference type="PANTHER" id="PTHR43304">
    <property type="entry name" value="PHYTOCHROME-LIKE PROTEIN CPH1"/>
    <property type="match status" value="1"/>
</dbReference>
<feature type="domain" description="PAC" evidence="18">
    <location>
        <begin position="719"/>
        <end position="773"/>
    </location>
</feature>
<evidence type="ECO:0000256" key="6">
    <source>
        <dbReference type="ARBA" id="ARBA00022553"/>
    </source>
</evidence>
<dbReference type="eggNOG" id="COG5002">
    <property type="taxonomic scope" value="Bacteria"/>
</dbReference>
<feature type="domain" description="Phytochrome chromophore attachment site" evidence="15">
    <location>
        <begin position="1080"/>
        <end position="1216"/>
    </location>
</feature>
<dbReference type="Pfam" id="PF13426">
    <property type="entry name" value="PAS_9"/>
    <property type="match status" value="2"/>
</dbReference>
<evidence type="ECO:0000256" key="3">
    <source>
        <dbReference type="ARBA" id="ARBA00011738"/>
    </source>
</evidence>
<dbReference type="InterPro" id="IPR003594">
    <property type="entry name" value="HATPase_dom"/>
</dbReference>
<feature type="domain" description="PAC" evidence="18">
    <location>
        <begin position="1320"/>
        <end position="1372"/>
    </location>
</feature>
<evidence type="ECO:0000256" key="12">
    <source>
        <dbReference type="ARBA" id="ARBA00023136"/>
    </source>
</evidence>
<dbReference type="InterPro" id="IPR016132">
    <property type="entry name" value="Phyto_chromo_attachment"/>
</dbReference>
<dbReference type="GO" id="GO:0006355">
    <property type="term" value="P:regulation of DNA-templated transcription"/>
    <property type="evidence" value="ECO:0007669"/>
    <property type="project" value="InterPro"/>
</dbReference>
<dbReference type="Gene3D" id="2.10.70.100">
    <property type="match status" value="1"/>
</dbReference>
<dbReference type="SMART" id="SM00091">
    <property type="entry name" value="PAS"/>
    <property type="match status" value="6"/>
</dbReference>
<comment type="subunit">
    <text evidence="3">Homodimer.</text>
</comment>
<name>K9WGD5_9CYAN</name>
<keyword evidence="13" id="KW-0675">Receptor</keyword>
<dbReference type="InterPro" id="IPR052162">
    <property type="entry name" value="Sensor_kinase/Photoreceptor"/>
</dbReference>
<dbReference type="InterPro" id="IPR003018">
    <property type="entry name" value="GAF"/>
</dbReference>
<dbReference type="InterPro" id="IPR035965">
    <property type="entry name" value="PAS-like_dom_sf"/>
</dbReference>
<dbReference type="SUPFAM" id="SSF55781">
    <property type="entry name" value="GAF domain-like"/>
    <property type="match status" value="3"/>
</dbReference>
<dbReference type="FunFam" id="3.30.565.10:FF:000006">
    <property type="entry name" value="Sensor histidine kinase WalK"/>
    <property type="match status" value="1"/>
</dbReference>
<dbReference type="Gene3D" id="3.30.450.20">
    <property type="entry name" value="PAS domain"/>
    <property type="match status" value="6"/>
</dbReference>
<evidence type="ECO:0000256" key="9">
    <source>
        <dbReference type="ARBA" id="ARBA00022777"/>
    </source>
</evidence>
<keyword evidence="5" id="KW-0600">Photoreceptor protein</keyword>
<feature type="domain" description="PAS" evidence="17">
    <location>
        <begin position="665"/>
        <end position="694"/>
    </location>
</feature>
<dbReference type="SMART" id="SM00388">
    <property type="entry name" value="HisKA"/>
    <property type="match status" value="1"/>
</dbReference>
<feature type="coiled-coil region" evidence="14">
    <location>
        <begin position="1220"/>
        <end position="1257"/>
    </location>
</feature>
<dbReference type="InterPro" id="IPR036890">
    <property type="entry name" value="HATPase_C_sf"/>
</dbReference>
<comment type="catalytic activity">
    <reaction evidence="1">
        <text>ATP + protein L-histidine = ADP + protein N-phospho-L-histidine.</text>
        <dbReference type="EC" id="2.7.13.3"/>
    </reaction>
</comment>
<dbReference type="PROSITE" id="PS50113">
    <property type="entry name" value="PAC"/>
    <property type="match status" value="5"/>
</dbReference>
<keyword evidence="6" id="KW-0597">Phosphoprotein</keyword>
<keyword evidence="11" id="KW-0902">Two-component regulatory system</keyword>
<dbReference type="SMART" id="SM00065">
    <property type="entry name" value="GAF"/>
    <property type="match status" value="2"/>
</dbReference>
<organism evidence="19 20">
    <name type="scientific">Allocoleopsis franciscana PCC 7113</name>
    <dbReference type="NCBI Taxonomy" id="1173027"/>
    <lineage>
        <taxon>Bacteria</taxon>
        <taxon>Bacillati</taxon>
        <taxon>Cyanobacteriota</taxon>
        <taxon>Cyanophyceae</taxon>
        <taxon>Coleofasciculales</taxon>
        <taxon>Coleofasciculaceae</taxon>
        <taxon>Allocoleopsis</taxon>
        <taxon>Allocoleopsis franciscana</taxon>
    </lineage>
</organism>
<reference evidence="19 20" key="1">
    <citation type="submission" date="2012-06" db="EMBL/GenBank/DDBJ databases">
        <title>Finished chromosome of genome of Microcoleus sp. PCC 7113.</title>
        <authorList>
            <consortium name="US DOE Joint Genome Institute"/>
            <person name="Gugger M."/>
            <person name="Coursin T."/>
            <person name="Rippka R."/>
            <person name="Tandeau De Marsac N."/>
            <person name="Huntemann M."/>
            <person name="Wei C.-L."/>
            <person name="Han J."/>
            <person name="Detter J.C."/>
            <person name="Han C."/>
            <person name="Tapia R."/>
            <person name="Chen A."/>
            <person name="Kyrpides N."/>
            <person name="Mavromatis K."/>
            <person name="Markowitz V."/>
            <person name="Szeto E."/>
            <person name="Ivanova N."/>
            <person name="Pagani I."/>
            <person name="Pati A."/>
            <person name="Goodwin L."/>
            <person name="Nordberg H.P."/>
            <person name="Cantor M.N."/>
            <person name="Hua S.X."/>
            <person name="Woyke T."/>
            <person name="Kerfeld C.A."/>
        </authorList>
    </citation>
    <scope>NUCLEOTIDE SEQUENCE [LARGE SCALE GENOMIC DNA]</scope>
    <source>
        <strain evidence="19 20">PCC 7113</strain>
    </source>
</reference>
<keyword evidence="10" id="KW-0157">Chromophore</keyword>
<dbReference type="PROSITE" id="PS50109">
    <property type="entry name" value="HIS_KIN"/>
    <property type="match status" value="1"/>
</dbReference>
<dbReference type="CDD" id="cd00130">
    <property type="entry name" value="PAS"/>
    <property type="match status" value="5"/>
</dbReference>
<dbReference type="PROSITE" id="PS50046">
    <property type="entry name" value="PHYTOCHROME_2"/>
    <property type="match status" value="2"/>
</dbReference>
<dbReference type="HOGENOM" id="CLU_244546_0_0_3"/>
<gene>
    <name evidence="19" type="ORF">Mic7113_3096</name>
</gene>
<dbReference type="EMBL" id="CP003630">
    <property type="protein sequence ID" value="AFZ18849.1"/>
    <property type="molecule type" value="Genomic_DNA"/>
</dbReference>
<dbReference type="SUPFAM" id="SSF47384">
    <property type="entry name" value="Homodimeric domain of signal transducing histidine kinase"/>
    <property type="match status" value="1"/>
</dbReference>
<evidence type="ECO:0000256" key="2">
    <source>
        <dbReference type="ARBA" id="ARBA00006402"/>
    </source>
</evidence>
<dbReference type="eggNOG" id="COG2203">
    <property type="taxonomic scope" value="Bacteria"/>
</dbReference>
<dbReference type="SUPFAM" id="SSF55785">
    <property type="entry name" value="PYP-like sensor domain (PAS domain)"/>
    <property type="match status" value="6"/>
</dbReference>
<evidence type="ECO:0000259" key="18">
    <source>
        <dbReference type="PROSITE" id="PS50113"/>
    </source>
</evidence>
<dbReference type="Pfam" id="PF02518">
    <property type="entry name" value="HATPase_c"/>
    <property type="match status" value="1"/>
</dbReference>
<dbReference type="GO" id="GO:0009584">
    <property type="term" value="P:detection of visible light"/>
    <property type="evidence" value="ECO:0007669"/>
    <property type="project" value="InterPro"/>
</dbReference>
<feature type="domain" description="PAS" evidence="17">
    <location>
        <begin position="774"/>
        <end position="848"/>
    </location>
</feature>
<evidence type="ECO:0000259" key="16">
    <source>
        <dbReference type="PROSITE" id="PS50109"/>
    </source>
</evidence>
<evidence type="ECO:0000256" key="7">
    <source>
        <dbReference type="ARBA" id="ARBA00022606"/>
    </source>
</evidence>
<evidence type="ECO:0000313" key="19">
    <source>
        <dbReference type="EMBL" id="AFZ18849.1"/>
    </source>
</evidence>
<dbReference type="Pfam" id="PF01590">
    <property type="entry name" value="GAF"/>
    <property type="match status" value="2"/>
</dbReference>
<dbReference type="EC" id="2.7.13.3" evidence="4"/>
<dbReference type="KEGG" id="mic:Mic7113_3096"/>
<feature type="domain" description="PAS" evidence="17">
    <location>
        <begin position="1247"/>
        <end position="1317"/>
    </location>
</feature>
<keyword evidence="12" id="KW-0472">Membrane</keyword>
<dbReference type="PROSITE" id="PS50112">
    <property type="entry name" value="PAS"/>
    <property type="match status" value="4"/>
</dbReference>
<dbReference type="STRING" id="1173027.Mic7113_3096"/>
<feature type="domain" description="Phytochrome chromophore attachment site" evidence="15">
    <location>
        <begin position="151"/>
        <end position="309"/>
    </location>
</feature>
<feature type="coiled-coil region" evidence="14">
    <location>
        <begin position="1037"/>
        <end position="1068"/>
    </location>
</feature>
<dbReference type="InterPro" id="IPR036097">
    <property type="entry name" value="HisK_dim/P_sf"/>
</dbReference>
<evidence type="ECO:0000259" key="15">
    <source>
        <dbReference type="PROSITE" id="PS50046"/>
    </source>
</evidence>
<dbReference type="Pfam" id="PF00360">
    <property type="entry name" value="PHY"/>
    <property type="match status" value="1"/>
</dbReference>
<feature type="domain" description="Histidine kinase" evidence="16">
    <location>
        <begin position="1376"/>
        <end position="1593"/>
    </location>
</feature>
<evidence type="ECO:0000256" key="1">
    <source>
        <dbReference type="ARBA" id="ARBA00000085"/>
    </source>
</evidence>
<feature type="domain" description="PAC" evidence="18">
    <location>
        <begin position="983"/>
        <end position="1035"/>
    </location>
</feature>
<evidence type="ECO:0000256" key="8">
    <source>
        <dbReference type="ARBA" id="ARBA00022679"/>
    </source>
</evidence>
<dbReference type="InterPro" id="IPR003661">
    <property type="entry name" value="HisK_dim/P_dom"/>
</dbReference>